<dbReference type="AlphaFoldDB" id="A0A6G3MKE7"/>
<organism evidence="1">
    <name type="scientific">Henneguya salminicola</name>
    <name type="common">Myxosporean</name>
    <dbReference type="NCBI Taxonomy" id="69463"/>
    <lineage>
        <taxon>Eukaryota</taxon>
        <taxon>Metazoa</taxon>
        <taxon>Cnidaria</taxon>
        <taxon>Myxozoa</taxon>
        <taxon>Myxosporea</taxon>
        <taxon>Bivalvulida</taxon>
        <taxon>Platysporina</taxon>
        <taxon>Myxobolidae</taxon>
        <taxon>Henneguya</taxon>
    </lineage>
</organism>
<dbReference type="EMBL" id="GHBP01009129">
    <property type="protein sequence ID" value="NDJ94500.1"/>
    <property type="molecule type" value="Transcribed_RNA"/>
</dbReference>
<dbReference type="InterPro" id="IPR043128">
    <property type="entry name" value="Rev_trsase/Diguanyl_cyclase"/>
</dbReference>
<sequence>MDFIYDNQVEINFKTKKLAIGNKFWSMKSVGKPECHFIEKADLCRAEIFKEMEYEIPENLKQQIAIYQEENPEIGSIPSTKHKIQLMNKTVIARSKPFSLPFQKLSVIKEEINRLLGLGIIRRSESPFASPAFVILKKNGTARLVVDYRKLNSNTISEAYPCPNINECCNELKGLWCSVKLI</sequence>
<dbReference type="SUPFAM" id="SSF56672">
    <property type="entry name" value="DNA/RNA polymerases"/>
    <property type="match status" value="1"/>
</dbReference>
<evidence type="ECO:0000313" key="1">
    <source>
        <dbReference type="EMBL" id="NDJ94500.1"/>
    </source>
</evidence>
<dbReference type="PANTHER" id="PTHR24559:SF444">
    <property type="entry name" value="REVERSE TRANSCRIPTASE DOMAIN-CONTAINING PROTEIN"/>
    <property type="match status" value="1"/>
</dbReference>
<dbReference type="Gene3D" id="3.10.10.10">
    <property type="entry name" value="HIV Type 1 Reverse Transcriptase, subunit A, domain 1"/>
    <property type="match status" value="1"/>
</dbReference>
<protein>
    <submittedName>
        <fullName evidence="1">Retrovirus-related Pol polyprotein from transposon 176 (Trinotate prediction)</fullName>
    </submittedName>
</protein>
<dbReference type="PANTHER" id="PTHR24559">
    <property type="entry name" value="TRANSPOSON TY3-I GAG-POL POLYPROTEIN"/>
    <property type="match status" value="1"/>
</dbReference>
<proteinExistence type="predicted"/>
<accession>A0A6G3MKE7</accession>
<name>A0A6G3MKE7_HENSL</name>
<dbReference type="InterPro" id="IPR043502">
    <property type="entry name" value="DNA/RNA_pol_sf"/>
</dbReference>
<reference evidence="1" key="1">
    <citation type="submission" date="2018-11" db="EMBL/GenBank/DDBJ databases">
        <title>Henneguya salminicola genome and transcriptome.</title>
        <authorList>
            <person name="Yahalomi D."/>
            <person name="Atkinson S.D."/>
            <person name="Neuhof M."/>
            <person name="Chang E.S."/>
            <person name="Philippe H."/>
            <person name="Cartwright P."/>
            <person name="Bartholomew J.L."/>
            <person name="Huchon D."/>
        </authorList>
    </citation>
    <scope>NUCLEOTIDE SEQUENCE</scope>
    <source>
        <strain evidence="1">Hz1</strain>
        <tissue evidence="1">Whole</tissue>
    </source>
</reference>
<dbReference type="InterPro" id="IPR053134">
    <property type="entry name" value="RNA-dir_DNA_polymerase"/>
</dbReference>
<dbReference type="Gene3D" id="3.30.70.270">
    <property type="match status" value="1"/>
</dbReference>